<dbReference type="EMBL" id="MN739450">
    <property type="protein sequence ID" value="QHT05162.1"/>
    <property type="molecule type" value="Genomic_DNA"/>
</dbReference>
<name>A0A6C0CLZ0_9ZZZZ</name>
<keyword evidence="1" id="KW-1133">Transmembrane helix</keyword>
<feature type="transmembrane region" description="Helical" evidence="1">
    <location>
        <begin position="6"/>
        <end position="29"/>
    </location>
</feature>
<evidence type="ECO:0000313" key="2">
    <source>
        <dbReference type="EMBL" id="QHT05162.1"/>
    </source>
</evidence>
<feature type="transmembrane region" description="Helical" evidence="1">
    <location>
        <begin position="461"/>
        <end position="482"/>
    </location>
</feature>
<organism evidence="2">
    <name type="scientific">viral metagenome</name>
    <dbReference type="NCBI Taxonomy" id="1070528"/>
    <lineage>
        <taxon>unclassified sequences</taxon>
        <taxon>metagenomes</taxon>
        <taxon>organismal metagenomes</taxon>
    </lineage>
</organism>
<dbReference type="AlphaFoldDB" id="A0A6C0CLZ0"/>
<keyword evidence="1" id="KW-0472">Membrane</keyword>
<proteinExistence type="predicted"/>
<reference evidence="2" key="1">
    <citation type="journal article" date="2020" name="Nature">
        <title>Giant virus diversity and host interactions through global metagenomics.</title>
        <authorList>
            <person name="Schulz F."/>
            <person name="Roux S."/>
            <person name="Paez-Espino D."/>
            <person name="Jungbluth S."/>
            <person name="Walsh D.A."/>
            <person name="Denef V.J."/>
            <person name="McMahon K.D."/>
            <person name="Konstantinidis K.T."/>
            <person name="Eloe-Fadrosh E.A."/>
            <person name="Kyrpides N.C."/>
            <person name="Woyke T."/>
        </authorList>
    </citation>
    <scope>NUCLEOTIDE SEQUENCE</scope>
    <source>
        <strain evidence="2">GVMAG-M-3300021354-14</strain>
    </source>
</reference>
<keyword evidence="1" id="KW-0812">Transmembrane</keyword>
<protein>
    <submittedName>
        <fullName evidence="2">Uncharacterized protein</fullName>
    </submittedName>
</protein>
<evidence type="ECO:0000256" key="1">
    <source>
        <dbReference type="SAM" id="Phobius"/>
    </source>
</evidence>
<accession>A0A6C0CLZ0</accession>
<sequence length="506" mass="55256">MNPRFVWILVSIFAVTIIALSVLLPLYFLKWKASTSKGLAAGSGPLIVSEIQVPWFYPYFFTNSTDTNDTTMIQFATDANGQVGIIDANGYMTSINGAISRTNIKQITTPSNMLTFFSKNSPGVALATVSELQARIRALKSIDLLLPVTNTSSNGSFCLSDDRTRLFLIKIDETGAQVPVANVVPTYDTTKIPNTCFVTGYSNYNITDYIDTQAYNTVFGPVVNGIGNTIGTRYAGPNPNSLLSNVYFIYRVPFLFMASLFVGRTTNLTNGALTFNKMIPMEIITNSGVFLPNWSLATLTEANTVLETNSYYCYDVNPTTFYITVQAQRNQLEATSNSSMVATSFQKQSTRVGTDSIIKLSTFTGYHENCSIGVYWMVKYTGTTALTDIPKITDVMNLSVSLGLMGSLSPATEQQIASQPEINPPTTSTDQQTNMTATTNASGEMEFSKPKSKTFIDQYGLYLYIATGVVGSILVIALIWYWKLRKPQAGAPVETPVATPVQAPVA</sequence>